<protein>
    <submittedName>
        <fullName evidence="1">Uncharacterized protein</fullName>
    </submittedName>
</protein>
<proteinExistence type="predicted"/>
<evidence type="ECO:0000313" key="1">
    <source>
        <dbReference type="EMBL" id="GMR50073.1"/>
    </source>
</evidence>
<sequence length="66" mass="7135">MMRGIDGDDGSAIDVRHVKKLYTMLACYVVVIAAEYCRSCARSALRAEQPGTLPACRSGSQQADDI</sequence>
<dbReference type="EMBL" id="BTRK01000004">
    <property type="protein sequence ID" value="GMR50073.1"/>
    <property type="molecule type" value="Genomic_DNA"/>
</dbReference>
<comment type="caution">
    <text evidence="1">The sequence shown here is derived from an EMBL/GenBank/DDBJ whole genome shotgun (WGS) entry which is preliminary data.</text>
</comment>
<reference evidence="2" key="1">
    <citation type="submission" date="2022-10" db="EMBL/GenBank/DDBJ databases">
        <title>Genome assembly of Pristionchus species.</title>
        <authorList>
            <person name="Yoshida K."/>
            <person name="Sommer R.J."/>
        </authorList>
    </citation>
    <scope>NUCLEOTIDE SEQUENCE [LARGE SCALE GENOMIC DNA]</scope>
    <source>
        <strain evidence="2">RS5460</strain>
    </source>
</reference>
<name>A0AAN5CSR3_9BILA</name>
<organism evidence="1 2">
    <name type="scientific">Pristionchus mayeri</name>
    <dbReference type="NCBI Taxonomy" id="1317129"/>
    <lineage>
        <taxon>Eukaryota</taxon>
        <taxon>Metazoa</taxon>
        <taxon>Ecdysozoa</taxon>
        <taxon>Nematoda</taxon>
        <taxon>Chromadorea</taxon>
        <taxon>Rhabditida</taxon>
        <taxon>Rhabditina</taxon>
        <taxon>Diplogasteromorpha</taxon>
        <taxon>Diplogasteroidea</taxon>
        <taxon>Neodiplogasteridae</taxon>
        <taxon>Pristionchus</taxon>
    </lineage>
</organism>
<keyword evidence="2" id="KW-1185">Reference proteome</keyword>
<evidence type="ECO:0000313" key="2">
    <source>
        <dbReference type="Proteomes" id="UP001328107"/>
    </source>
</evidence>
<dbReference type="AlphaFoldDB" id="A0AAN5CSR3"/>
<accession>A0AAN5CSR3</accession>
<dbReference type="Proteomes" id="UP001328107">
    <property type="component" value="Unassembled WGS sequence"/>
</dbReference>
<gene>
    <name evidence="1" type="ORF">PMAYCL1PPCAC_20268</name>
</gene>